<sequence length="291" mass="30899">MHAEPFEYTHADSVSHAIRLLEEIEDSQPLAGGQALIPLLKKRKIAPGTLIDISHLDELHGITRTDSGVRIGALSTHREITNSNLLARLVPVLPAAISKISGGIQVHNVATIGGNIARAHPAYDYPGALRASEARIHIAGPDGEQIVPAAEFFCGACKTCLGESQLVTAVEIDSWKQKRCGGYAKKKEPASGGSVIGIATDLLFEDADSSRVSEARIAANGFQTHAVRITAAEEALRGCIITPETIESAADAAGNDIDTDVILDNKKASADYRKALLGPYVRRSLEKAISN</sequence>
<dbReference type="Gene3D" id="3.30.465.10">
    <property type="match status" value="1"/>
</dbReference>
<dbReference type="InterPro" id="IPR036318">
    <property type="entry name" value="FAD-bd_PCMH-like_sf"/>
</dbReference>
<keyword evidence="1" id="KW-0285">Flavoprotein</keyword>
<protein>
    <submittedName>
        <fullName evidence="5">Molybdopterin dehydrogenase, FAD-binding:CO dehydrogenase flavoprotein-like protein</fullName>
    </submittedName>
</protein>
<dbReference type="SMART" id="SM01092">
    <property type="entry name" value="CO_deh_flav_C"/>
    <property type="match status" value="1"/>
</dbReference>
<evidence type="ECO:0000259" key="4">
    <source>
        <dbReference type="PROSITE" id="PS51387"/>
    </source>
</evidence>
<dbReference type="GO" id="GO:0016491">
    <property type="term" value="F:oxidoreductase activity"/>
    <property type="evidence" value="ECO:0007669"/>
    <property type="project" value="UniProtKB-KW"/>
</dbReference>
<accession>A5YS01</accession>
<dbReference type="Gene3D" id="3.30.43.10">
    <property type="entry name" value="Uridine Diphospho-n-acetylenolpyruvylglucosamine Reductase, domain 2"/>
    <property type="match status" value="1"/>
</dbReference>
<dbReference type="InterPro" id="IPR016166">
    <property type="entry name" value="FAD-bd_PCMH"/>
</dbReference>
<dbReference type="Pfam" id="PF03450">
    <property type="entry name" value="CO_deh_flav_C"/>
    <property type="match status" value="1"/>
</dbReference>
<dbReference type="AlphaFoldDB" id="A5YS01"/>
<feature type="domain" description="FAD-binding PCMH-type" evidence="4">
    <location>
        <begin position="1"/>
        <end position="177"/>
    </location>
</feature>
<dbReference type="Gene3D" id="3.30.390.50">
    <property type="entry name" value="CO dehydrogenase flavoprotein, C-terminal domain"/>
    <property type="match status" value="1"/>
</dbReference>
<keyword evidence="3" id="KW-0560">Oxidoreductase</keyword>
<evidence type="ECO:0000256" key="3">
    <source>
        <dbReference type="ARBA" id="ARBA00023002"/>
    </source>
</evidence>
<dbReference type="PROSITE" id="PS51387">
    <property type="entry name" value="FAD_PCMH"/>
    <property type="match status" value="1"/>
</dbReference>
<dbReference type="InterPro" id="IPR016167">
    <property type="entry name" value="FAD-bd_PCMH_sub1"/>
</dbReference>
<evidence type="ECO:0000256" key="1">
    <source>
        <dbReference type="ARBA" id="ARBA00022630"/>
    </source>
</evidence>
<keyword evidence="2" id="KW-0274">FAD</keyword>
<dbReference type="PANTHER" id="PTHR42659">
    <property type="entry name" value="XANTHINE DEHYDROGENASE SUBUNIT C-RELATED"/>
    <property type="match status" value="1"/>
</dbReference>
<dbReference type="PANTHER" id="PTHR42659:SF2">
    <property type="entry name" value="XANTHINE DEHYDROGENASE SUBUNIT C-RELATED"/>
    <property type="match status" value="1"/>
</dbReference>
<reference evidence="5" key="1">
    <citation type="journal article" date="2007" name="ISME J.">
        <title>Genomic plasticity in prokaryotes: the case of the square haloarchaeon.</title>
        <authorList>
            <person name="Cuadros-Orellana S."/>
            <person name="Martin-Cuadrado A.B."/>
            <person name="Legault B."/>
            <person name="D'Auria G."/>
            <person name="Zhaxybayeva O."/>
            <person name="Papke R.T."/>
            <person name="Rodriguez-Valera F."/>
        </authorList>
    </citation>
    <scope>NUCLEOTIDE SEQUENCE</scope>
</reference>
<dbReference type="SUPFAM" id="SSF55447">
    <property type="entry name" value="CO dehydrogenase flavoprotein C-terminal domain-like"/>
    <property type="match status" value="1"/>
</dbReference>
<dbReference type="GO" id="GO:0071949">
    <property type="term" value="F:FAD binding"/>
    <property type="evidence" value="ECO:0007669"/>
    <property type="project" value="InterPro"/>
</dbReference>
<dbReference type="InterPro" id="IPR016169">
    <property type="entry name" value="FAD-bd_PCMH_sub2"/>
</dbReference>
<dbReference type="InterPro" id="IPR005107">
    <property type="entry name" value="CO_DH_flav_C"/>
</dbReference>
<dbReference type="Pfam" id="PF00941">
    <property type="entry name" value="FAD_binding_5"/>
    <property type="match status" value="1"/>
</dbReference>
<organism evidence="5">
    <name type="scientific">uncultured haloarchaeon</name>
    <dbReference type="NCBI Taxonomy" id="160804"/>
    <lineage>
        <taxon>Archaea</taxon>
        <taxon>Methanobacteriati</taxon>
        <taxon>Methanobacteriota</taxon>
        <taxon>Stenosarchaea group</taxon>
        <taxon>Halobacteria</taxon>
        <taxon>Halobacteriales</taxon>
        <taxon>Halobacteriaceae</taxon>
        <taxon>environmental samples</taxon>
    </lineage>
</organism>
<evidence type="ECO:0000313" key="5">
    <source>
        <dbReference type="EMBL" id="ABQ75758.1"/>
    </source>
</evidence>
<dbReference type="InterPro" id="IPR002346">
    <property type="entry name" value="Mopterin_DH_FAD-bd"/>
</dbReference>
<dbReference type="SUPFAM" id="SSF56176">
    <property type="entry name" value="FAD-binding/transporter-associated domain-like"/>
    <property type="match status" value="1"/>
</dbReference>
<name>A5YS01_9EURY</name>
<evidence type="ECO:0000256" key="2">
    <source>
        <dbReference type="ARBA" id="ARBA00022827"/>
    </source>
</evidence>
<dbReference type="EMBL" id="EF583981">
    <property type="protein sequence ID" value="ABQ75758.1"/>
    <property type="molecule type" value="Genomic_DNA"/>
</dbReference>
<proteinExistence type="predicted"/>
<dbReference type="InterPro" id="IPR051312">
    <property type="entry name" value="Diverse_Substr_Oxidored"/>
</dbReference>
<dbReference type="InterPro" id="IPR036683">
    <property type="entry name" value="CO_DH_flav_C_dom_sf"/>
</dbReference>